<dbReference type="SMART" id="SM00346">
    <property type="entry name" value="HTH_ICLR"/>
    <property type="match status" value="1"/>
</dbReference>
<feature type="domain" description="IclR-ED" evidence="5">
    <location>
        <begin position="62"/>
        <end position="239"/>
    </location>
</feature>
<dbReference type="GO" id="GO:0045892">
    <property type="term" value="P:negative regulation of DNA-templated transcription"/>
    <property type="evidence" value="ECO:0007669"/>
    <property type="project" value="TreeGrafter"/>
</dbReference>
<dbReference type="InterPro" id="IPR036388">
    <property type="entry name" value="WH-like_DNA-bd_sf"/>
</dbReference>
<dbReference type="InterPro" id="IPR005471">
    <property type="entry name" value="Tscrpt_reg_IclR_N"/>
</dbReference>
<feature type="domain" description="HTH iclR-type" evidence="4">
    <location>
        <begin position="1"/>
        <end position="61"/>
    </location>
</feature>
<evidence type="ECO:0000256" key="3">
    <source>
        <dbReference type="ARBA" id="ARBA00023163"/>
    </source>
</evidence>
<keyword evidence="3" id="KW-0804">Transcription</keyword>
<dbReference type="SUPFAM" id="SSF46785">
    <property type="entry name" value="Winged helix' DNA-binding domain"/>
    <property type="match status" value="1"/>
</dbReference>
<reference evidence="6" key="1">
    <citation type="journal article" date="2014" name="Int. J. Syst. Evol. Microbiol.">
        <title>Complete genome sequence of Corynebacterium casei LMG S-19264T (=DSM 44701T), isolated from a smear-ripened cheese.</title>
        <authorList>
            <consortium name="US DOE Joint Genome Institute (JGI-PGF)"/>
            <person name="Walter F."/>
            <person name="Albersmeier A."/>
            <person name="Kalinowski J."/>
            <person name="Ruckert C."/>
        </authorList>
    </citation>
    <scope>NUCLEOTIDE SEQUENCE</scope>
    <source>
        <strain evidence="6">CGMCC 1.16067</strain>
    </source>
</reference>
<dbReference type="EMBL" id="BMKQ01000001">
    <property type="protein sequence ID" value="GGF44066.1"/>
    <property type="molecule type" value="Genomic_DNA"/>
</dbReference>
<dbReference type="PROSITE" id="PS51078">
    <property type="entry name" value="ICLR_ED"/>
    <property type="match status" value="1"/>
</dbReference>
<evidence type="ECO:0000313" key="7">
    <source>
        <dbReference type="Proteomes" id="UP000649179"/>
    </source>
</evidence>
<dbReference type="PANTHER" id="PTHR30136:SF24">
    <property type="entry name" value="HTH-TYPE TRANSCRIPTIONAL REPRESSOR ALLR"/>
    <property type="match status" value="1"/>
</dbReference>
<evidence type="ECO:0000256" key="2">
    <source>
        <dbReference type="ARBA" id="ARBA00023125"/>
    </source>
</evidence>
<comment type="caution">
    <text evidence="6">The sequence shown here is derived from an EMBL/GenBank/DDBJ whole genome shotgun (WGS) entry which is preliminary data.</text>
</comment>
<gene>
    <name evidence="6" type="ORF">GCM10011519_17350</name>
</gene>
<dbReference type="AlphaFoldDB" id="A0A917F440"/>
<dbReference type="GO" id="GO:0003677">
    <property type="term" value="F:DNA binding"/>
    <property type="evidence" value="ECO:0007669"/>
    <property type="project" value="UniProtKB-KW"/>
</dbReference>
<dbReference type="SUPFAM" id="SSF55781">
    <property type="entry name" value="GAF domain-like"/>
    <property type="match status" value="1"/>
</dbReference>
<evidence type="ECO:0000256" key="1">
    <source>
        <dbReference type="ARBA" id="ARBA00023015"/>
    </source>
</evidence>
<dbReference type="Pfam" id="PF09339">
    <property type="entry name" value="HTH_IclR"/>
    <property type="match status" value="1"/>
</dbReference>
<name>A0A917F440_9ACTN</name>
<sequence length="239" mass="25187">MDRAMVLLAAVAESSATDATAQILGERTGINRATVWRILTTLEAHDMVTRDARSGQWSIGAGAVRVARAAGLDALARSARQVLSRLSLQTGETAGFAALQGSTLTYLGEVVPPDSTIASWLGHPAPLHATSTGKAYLAMLPDEEVPALVGSDPVRFNDATVTDLSALRDELGRVRERGFAECRGEYDAAVWGVASPLLDNAGRPVAVLSVWGPVGRVSPARFEALGALTQDAARSLSWR</sequence>
<dbReference type="Gene3D" id="1.10.10.10">
    <property type="entry name" value="Winged helix-like DNA-binding domain superfamily/Winged helix DNA-binding domain"/>
    <property type="match status" value="1"/>
</dbReference>
<keyword evidence="7" id="KW-1185">Reference proteome</keyword>
<dbReference type="PANTHER" id="PTHR30136">
    <property type="entry name" value="HELIX-TURN-HELIX TRANSCRIPTIONAL REGULATOR, ICLR FAMILY"/>
    <property type="match status" value="1"/>
</dbReference>
<keyword evidence="1" id="KW-0805">Transcription regulation</keyword>
<evidence type="ECO:0000313" key="6">
    <source>
        <dbReference type="EMBL" id="GGF44066.1"/>
    </source>
</evidence>
<organism evidence="6 7">
    <name type="scientific">Marmoricola endophyticus</name>
    <dbReference type="NCBI Taxonomy" id="2040280"/>
    <lineage>
        <taxon>Bacteria</taxon>
        <taxon>Bacillati</taxon>
        <taxon>Actinomycetota</taxon>
        <taxon>Actinomycetes</taxon>
        <taxon>Propionibacteriales</taxon>
        <taxon>Nocardioidaceae</taxon>
        <taxon>Marmoricola</taxon>
    </lineage>
</organism>
<evidence type="ECO:0000259" key="5">
    <source>
        <dbReference type="PROSITE" id="PS51078"/>
    </source>
</evidence>
<accession>A0A917F440</accession>
<protein>
    <submittedName>
        <fullName evidence="6">IclR family transcriptional regulator</fullName>
    </submittedName>
</protein>
<dbReference type="PROSITE" id="PS51077">
    <property type="entry name" value="HTH_ICLR"/>
    <property type="match status" value="1"/>
</dbReference>
<dbReference type="InterPro" id="IPR036390">
    <property type="entry name" value="WH_DNA-bd_sf"/>
</dbReference>
<dbReference type="Proteomes" id="UP000649179">
    <property type="component" value="Unassembled WGS sequence"/>
</dbReference>
<dbReference type="Pfam" id="PF01614">
    <property type="entry name" value="IclR_C"/>
    <property type="match status" value="1"/>
</dbReference>
<dbReference type="Gene3D" id="3.30.450.40">
    <property type="match status" value="1"/>
</dbReference>
<dbReference type="InterPro" id="IPR050707">
    <property type="entry name" value="HTH_MetabolicPath_Reg"/>
</dbReference>
<evidence type="ECO:0000259" key="4">
    <source>
        <dbReference type="PROSITE" id="PS51077"/>
    </source>
</evidence>
<proteinExistence type="predicted"/>
<dbReference type="GO" id="GO:0003700">
    <property type="term" value="F:DNA-binding transcription factor activity"/>
    <property type="evidence" value="ECO:0007669"/>
    <property type="project" value="TreeGrafter"/>
</dbReference>
<dbReference type="InterPro" id="IPR029016">
    <property type="entry name" value="GAF-like_dom_sf"/>
</dbReference>
<keyword evidence="2" id="KW-0238">DNA-binding</keyword>
<reference evidence="6" key="2">
    <citation type="submission" date="2020-09" db="EMBL/GenBank/DDBJ databases">
        <authorList>
            <person name="Sun Q."/>
            <person name="Zhou Y."/>
        </authorList>
    </citation>
    <scope>NUCLEOTIDE SEQUENCE</scope>
    <source>
        <strain evidence="6">CGMCC 1.16067</strain>
    </source>
</reference>
<dbReference type="InterPro" id="IPR014757">
    <property type="entry name" value="Tscrpt_reg_IclR_C"/>
</dbReference>